<reference evidence="1 2" key="2">
    <citation type="submission" date="2009-02" db="EMBL/GenBank/DDBJ databases">
        <title>Draft genome sequence of Blautia hydrogenotrophica DSM 10507 (Ruminococcus hydrogenotrophicus DSM 10507).</title>
        <authorList>
            <person name="Sudarsanam P."/>
            <person name="Ley R."/>
            <person name="Guruge J."/>
            <person name="Turnbaugh P.J."/>
            <person name="Mahowald M."/>
            <person name="Liep D."/>
            <person name="Gordon J."/>
        </authorList>
    </citation>
    <scope>NUCLEOTIDE SEQUENCE [LARGE SCALE GENOMIC DNA]</scope>
    <source>
        <strain evidence="2">DSM 10507 / JCM 14656 / S5a33</strain>
    </source>
</reference>
<evidence type="ECO:0000313" key="1">
    <source>
        <dbReference type="EMBL" id="EEG47780.1"/>
    </source>
</evidence>
<gene>
    <name evidence="1" type="ORF">RUMHYD_03330</name>
</gene>
<dbReference type="AlphaFoldDB" id="C0CR17"/>
<proteinExistence type="predicted"/>
<comment type="caution">
    <text evidence="1">The sequence shown here is derived from an EMBL/GenBank/DDBJ whole genome shotgun (WGS) entry which is preliminary data.</text>
</comment>
<protein>
    <recommendedName>
        <fullName evidence="3">Phosphoadenosine phosphosulphate reductase domain-containing protein</fullName>
    </recommendedName>
</protein>
<keyword evidence="2" id="KW-1185">Reference proteome</keyword>
<sequence>MHYSLSWSGGKDSTASIILAHEHQEPLDSIIFVEVMYDLKNGISGENPNHIKFIREKAKPLFESWGYRVEILRATRDFLDFFSRVIEKPRKHMDHKGKKFGFPTYGRCGVKRDLKLKPMDDFYKTIDDEIIQYVGICADERRRLDSLHKQNNRISLLEKYNITEKMAKEKCEEYELLSPVYSYSKRGGCWFCPNAKLAEHREIKRIFPDVWEQFIGLENVPNVANNKFNVFGKSLYEINRELESEEVKLCRN</sequence>
<dbReference type="SUPFAM" id="SSF52402">
    <property type="entry name" value="Adenine nucleotide alpha hydrolases-like"/>
    <property type="match status" value="1"/>
</dbReference>
<dbReference type="EMBL" id="ACBZ01000177">
    <property type="protein sequence ID" value="EEG47780.1"/>
    <property type="molecule type" value="Genomic_DNA"/>
</dbReference>
<dbReference type="HOGENOM" id="CLU_083274_0_0_9"/>
<evidence type="ECO:0000313" key="2">
    <source>
        <dbReference type="Proteomes" id="UP000003100"/>
    </source>
</evidence>
<reference evidence="1 2" key="1">
    <citation type="submission" date="2009-01" db="EMBL/GenBank/DDBJ databases">
        <authorList>
            <person name="Fulton L."/>
            <person name="Clifton S."/>
            <person name="Fulton B."/>
            <person name="Xu J."/>
            <person name="Minx P."/>
            <person name="Pepin K.H."/>
            <person name="Johnson M."/>
            <person name="Bhonagiri V."/>
            <person name="Nash W.E."/>
            <person name="Mardis E.R."/>
            <person name="Wilson R.K."/>
        </authorList>
    </citation>
    <scope>NUCLEOTIDE SEQUENCE [LARGE SCALE GENOMIC DNA]</scope>
    <source>
        <strain evidence="2">DSM 10507 / JCM 14656 / S5a33</strain>
    </source>
</reference>
<dbReference type="Gene3D" id="3.40.50.620">
    <property type="entry name" value="HUPs"/>
    <property type="match status" value="1"/>
</dbReference>
<dbReference type="Proteomes" id="UP000003100">
    <property type="component" value="Unassembled WGS sequence"/>
</dbReference>
<organism evidence="1 2">
    <name type="scientific">Blautia hydrogenotrophica (strain DSM 10507 / JCM 14656 / S5a33)</name>
    <name type="common">Ruminococcus hydrogenotrophicus</name>
    <dbReference type="NCBI Taxonomy" id="476272"/>
    <lineage>
        <taxon>Bacteria</taxon>
        <taxon>Bacillati</taxon>
        <taxon>Bacillota</taxon>
        <taxon>Clostridia</taxon>
        <taxon>Lachnospirales</taxon>
        <taxon>Lachnospiraceae</taxon>
        <taxon>Blautia</taxon>
    </lineage>
</organism>
<dbReference type="eggNOG" id="COG0175">
    <property type="taxonomic scope" value="Bacteria"/>
</dbReference>
<name>C0CR17_BLAHS</name>
<evidence type="ECO:0008006" key="3">
    <source>
        <dbReference type="Google" id="ProtNLM"/>
    </source>
</evidence>
<accession>C0CR17</accession>
<dbReference type="InterPro" id="IPR014729">
    <property type="entry name" value="Rossmann-like_a/b/a_fold"/>
</dbReference>
<dbReference type="PATRIC" id="fig|476272.21.peg.606"/>